<dbReference type="OrthoDB" id="4428174at2"/>
<gene>
    <name evidence="2" type="ORF">RMCB_6780</name>
</gene>
<reference evidence="3" key="1">
    <citation type="journal article" date="2016" name="Genome Announc.">
        <title>Draft Genome Sequences of Five Rapidly Growing Mycobacterium Species, M. thermoresistibile, M. fortuitum subsp. acetamidolyticum, M. canariasense, M. brisbanense, and M. novocastrense.</title>
        <authorList>
            <person name="Katahira K."/>
            <person name="Ogura Y."/>
            <person name="Gotoh Y."/>
            <person name="Hayashi T."/>
        </authorList>
    </citation>
    <scope>NUCLEOTIDE SEQUENCE [LARGE SCALE GENOMIC DNA]</scope>
    <source>
        <strain evidence="3">JCM15654</strain>
    </source>
</reference>
<protein>
    <submittedName>
        <fullName evidence="2">Uncharacterized protein</fullName>
    </submittedName>
</protein>
<comment type="caution">
    <text evidence="2">The sequence shown here is derived from an EMBL/GenBank/DDBJ whole genome shotgun (WGS) entry which is preliminary data.</text>
</comment>
<evidence type="ECO:0000313" key="2">
    <source>
        <dbReference type="EMBL" id="GAS92684.1"/>
    </source>
</evidence>
<reference evidence="3" key="2">
    <citation type="submission" date="2016-02" db="EMBL/GenBank/DDBJ databases">
        <title>Draft genome sequence of five rapidly growing Mycobacterium species.</title>
        <authorList>
            <person name="Katahira K."/>
            <person name="Gotou Y."/>
            <person name="Iida K."/>
            <person name="Ogura Y."/>
            <person name="Hayashi T."/>
        </authorList>
    </citation>
    <scope>NUCLEOTIDE SEQUENCE [LARGE SCALE GENOMIC DNA]</scope>
    <source>
        <strain evidence="3">JCM15654</strain>
    </source>
</reference>
<dbReference type="EMBL" id="BCSX01000056">
    <property type="protein sequence ID" value="GAS92684.1"/>
    <property type="molecule type" value="Genomic_DNA"/>
</dbReference>
<dbReference type="STRING" id="146020.RMCB_6780"/>
<name>A0A100W6R9_9MYCO</name>
<keyword evidence="3" id="KW-1185">Reference proteome</keyword>
<evidence type="ECO:0000313" key="3">
    <source>
        <dbReference type="Proteomes" id="UP000069620"/>
    </source>
</evidence>
<evidence type="ECO:0000256" key="1">
    <source>
        <dbReference type="SAM" id="MobiDB-lite"/>
    </source>
</evidence>
<feature type="region of interest" description="Disordered" evidence="1">
    <location>
        <begin position="54"/>
        <end position="73"/>
    </location>
</feature>
<accession>A0A100W6R9</accession>
<dbReference type="RefSeq" id="WP_062832238.1">
    <property type="nucleotide sequence ID" value="NZ_BCSX01000056.1"/>
</dbReference>
<dbReference type="Proteomes" id="UP000069620">
    <property type="component" value="Unassembled WGS sequence"/>
</dbReference>
<dbReference type="AlphaFoldDB" id="A0A100W6R9"/>
<sequence>MPYLAVSALVLVKVPDNGSYRVDYHYAGSVISHLDDEQRERLVREGHVREIAAPAVAASSEPTGDETPAPVVDRPAQTAPLDAWQAYAISKGHTQAELDGLTKQDIVTLLS</sequence>
<proteinExistence type="predicted"/>
<organism evidence="2 3">
    <name type="scientific">Mycolicibacterium brisbanense</name>
    <dbReference type="NCBI Taxonomy" id="146020"/>
    <lineage>
        <taxon>Bacteria</taxon>
        <taxon>Bacillati</taxon>
        <taxon>Actinomycetota</taxon>
        <taxon>Actinomycetes</taxon>
        <taxon>Mycobacteriales</taxon>
        <taxon>Mycobacteriaceae</taxon>
        <taxon>Mycolicibacterium</taxon>
    </lineage>
</organism>